<accession>A0ABT6Q584</accession>
<dbReference type="InterPro" id="IPR041685">
    <property type="entry name" value="AAA_GajA/Old/RecF-like"/>
</dbReference>
<protein>
    <submittedName>
        <fullName evidence="2">AAA family ATPase</fullName>
    </submittedName>
</protein>
<reference evidence="2" key="1">
    <citation type="submission" date="2023-05" db="EMBL/GenBank/DDBJ databases">
        <title>Whole genome sequence of Commensalibacter sp.</title>
        <authorList>
            <person name="Charoenyingcharoen P."/>
            <person name="Yukphan P."/>
        </authorList>
    </citation>
    <scope>NUCLEOTIDE SEQUENCE</scope>
    <source>
        <strain evidence="2">TBRC 10068</strain>
    </source>
</reference>
<evidence type="ECO:0000313" key="2">
    <source>
        <dbReference type="EMBL" id="MDI2112056.1"/>
    </source>
</evidence>
<gene>
    <name evidence="2" type="ORF">QJV33_01915</name>
</gene>
<keyword evidence="3" id="KW-1185">Reference proteome</keyword>
<dbReference type="Gene3D" id="3.40.50.300">
    <property type="entry name" value="P-loop containing nucleotide triphosphate hydrolases"/>
    <property type="match status" value="1"/>
</dbReference>
<comment type="caution">
    <text evidence="2">The sequence shown here is derived from an EMBL/GenBank/DDBJ whole genome shotgun (WGS) entry which is preliminary data.</text>
</comment>
<dbReference type="InterPro" id="IPR027417">
    <property type="entry name" value="P-loop_NTPase"/>
</dbReference>
<dbReference type="EMBL" id="JASBAN010000001">
    <property type="protein sequence ID" value="MDI2112056.1"/>
    <property type="molecule type" value="Genomic_DNA"/>
</dbReference>
<name>A0ABT6Q584_9PROT</name>
<organism evidence="2 3">
    <name type="scientific">Commensalibacter nepenthis</name>
    <dbReference type="NCBI Taxonomy" id="3043872"/>
    <lineage>
        <taxon>Bacteria</taxon>
        <taxon>Pseudomonadati</taxon>
        <taxon>Pseudomonadota</taxon>
        <taxon>Alphaproteobacteria</taxon>
        <taxon>Acetobacterales</taxon>
        <taxon>Acetobacteraceae</taxon>
    </lineage>
</organism>
<dbReference type="RefSeq" id="WP_281461731.1">
    <property type="nucleotide sequence ID" value="NZ_JASBAN010000001.1"/>
</dbReference>
<dbReference type="Pfam" id="PF13175">
    <property type="entry name" value="AAA_15"/>
    <property type="match status" value="1"/>
</dbReference>
<sequence>MRLIKARVQNYRSIIDSGEFKIDTNKTILVGINESGKSAILEALHLLNPVLSQI</sequence>
<feature type="domain" description="Endonuclease GajA/Old nuclease/RecF-like AAA" evidence="1">
    <location>
        <begin position="1"/>
        <end position="47"/>
    </location>
</feature>
<evidence type="ECO:0000259" key="1">
    <source>
        <dbReference type="Pfam" id="PF13175"/>
    </source>
</evidence>
<dbReference type="Proteomes" id="UP001431775">
    <property type="component" value="Unassembled WGS sequence"/>
</dbReference>
<dbReference type="SUPFAM" id="SSF52540">
    <property type="entry name" value="P-loop containing nucleoside triphosphate hydrolases"/>
    <property type="match status" value="1"/>
</dbReference>
<evidence type="ECO:0000313" key="3">
    <source>
        <dbReference type="Proteomes" id="UP001431775"/>
    </source>
</evidence>
<proteinExistence type="predicted"/>